<dbReference type="SUPFAM" id="SSF52540">
    <property type="entry name" value="P-loop containing nucleoside triphosphate hydrolases"/>
    <property type="match status" value="1"/>
</dbReference>
<name>A0ABT9NDT7_9ACTO</name>
<evidence type="ECO:0000256" key="1">
    <source>
        <dbReference type="ARBA" id="ARBA00022741"/>
    </source>
</evidence>
<proteinExistence type="predicted"/>
<evidence type="ECO:0000313" key="4">
    <source>
        <dbReference type="EMBL" id="MDP9805546.1"/>
    </source>
</evidence>
<dbReference type="InterPro" id="IPR027417">
    <property type="entry name" value="P-loop_NTPase"/>
</dbReference>
<dbReference type="InterPro" id="IPR003593">
    <property type="entry name" value="AAA+_ATPase"/>
</dbReference>
<dbReference type="InterPro" id="IPR017871">
    <property type="entry name" value="ABC_transporter-like_CS"/>
</dbReference>
<dbReference type="PROSITE" id="PS00211">
    <property type="entry name" value="ABC_TRANSPORTER_1"/>
    <property type="match status" value="1"/>
</dbReference>
<sequence>MGDVLEVRNAVVRRGEKNILDGVDWSVDEGQRWVILGPNGAGKTTLIRLVSGRLHPTEGAVSIIGETLGEVDVSELHPLVGLASSALDERIHDRERVLDVVRTGAYGVVGKWREEYDALDDERALELLAVLDVGDLKDRRWGTLSSGERKRVGIARALMPDPEILILDEPASGLDMGGRENLLASLSDLAHAKYAPVMVLVTHHVEDIPEGFTHGLLLKNGKVAAEGELDKVMTCEILSEVFGVEVKVSLDDGRYSARAAR</sequence>
<keyword evidence="5" id="KW-1185">Reference proteome</keyword>
<dbReference type="PROSITE" id="PS50893">
    <property type="entry name" value="ABC_TRANSPORTER_2"/>
    <property type="match status" value="1"/>
</dbReference>
<dbReference type="InterPro" id="IPR003439">
    <property type="entry name" value="ABC_transporter-like_ATP-bd"/>
</dbReference>
<comment type="caution">
    <text evidence="4">The sequence shown here is derived from an EMBL/GenBank/DDBJ whole genome shotgun (WGS) entry which is preliminary data.</text>
</comment>
<dbReference type="EMBL" id="JAUSQX010000001">
    <property type="protein sequence ID" value="MDP9805546.1"/>
    <property type="molecule type" value="Genomic_DNA"/>
</dbReference>
<dbReference type="SMART" id="SM00382">
    <property type="entry name" value="AAA"/>
    <property type="match status" value="1"/>
</dbReference>
<gene>
    <name evidence="4" type="ORF">J2S70_000128</name>
</gene>
<feature type="domain" description="ABC transporter" evidence="3">
    <location>
        <begin position="5"/>
        <end position="245"/>
    </location>
</feature>
<evidence type="ECO:0000256" key="2">
    <source>
        <dbReference type="ARBA" id="ARBA00022840"/>
    </source>
</evidence>
<dbReference type="Proteomes" id="UP001243212">
    <property type="component" value="Unassembled WGS sequence"/>
</dbReference>
<dbReference type="PANTHER" id="PTHR43158">
    <property type="entry name" value="SKFA PEPTIDE EXPORT ATP-BINDING PROTEIN SKFE"/>
    <property type="match status" value="1"/>
</dbReference>
<keyword evidence="1" id="KW-0547">Nucleotide-binding</keyword>
<organism evidence="4 5">
    <name type="scientific">Trueperella bonasi</name>
    <dbReference type="NCBI Taxonomy" id="312286"/>
    <lineage>
        <taxon>Bacteria</taxon>
        <taxon>Bacillati</taxon>
        <taxon>Actinomycetota</taxon>
        <taxon>Actinomycetes</taxon>
        <taxon>Actinomycetales</taxon>
        <taxon>Actinomycetaceae</taxon>
        <taxon>Trueperella</taxon>
    </lineage>
</organism>
<dbReference type="PANTHER" id="PTHR43158:SF2">
    <property type="entry name" value="SKFA PEPTIDE EXPORT ATP-BINDING PROTEIN SKFE"/>
    <property type="match status" value="1"/>
</dbReference>
<dbReference type="RefSeq" id="WP_307681824.1">
    <property type="nucleotide sequence ID" value="NZ_JAUSQX010000001.1"/>
</dbReference>
<dbReference type="Gene3D" id="3.40.50.300">
    <property type="entry name" value="P-loop containing nucleotide triphosphate hydrolases"/>
    <property type="match status" value="1"/>
</dbReference>
<dbReference type="Pfam" id="PF00005">
    <property type="entry name" value="ABC_tran"/>
    <property type="match status" value="1"/>
</dbReference>
<evidence type="ECO:0000259" key="3">
    <source>
        <dbReference type="PROSITE" id="PS50893"/>
    </source>
</evidence>
<evidence type="ECO:0000313" key="5">
    <source>
        <dbReference type="Proteomes" id="UP001243212"/>
    </source>
</evidence>
<reference evidence="4 5" key="1">
    <citation type="submission" date="2023-07" db="EMBL/GenBank/DDBJ databases">
        <title>Sequencing the genomes of 1000 actinobacteria strains.</title>
        <authorList>
            <person name="Klenk H.-P."/>
        </authorList>
    </citation>
    <scope>NUCLEOTIDE SEQUENCE [LARGE SCALE GENOMIC DNA]</scope>
    <source>
        <strain evidence="4 5">DSM 17163</strain>
    </source>
</reference>
<accession>A0ABT9NDT7</accession>
<keyword evidence="2 4" id="KW-0067">ATP-binding</keyword>
<dbReference type="GO" id="GO:0005524">
    <property type="term" value="F:ATP binding"/>
    <property type="evidence" value="ECO:0007669"/>
    <property type="project" value="UniProtKB-KW"/>
</dbReference>
<protein>
    <submittedName>
        <fullName evidence="4">Iron complex transport system ATP-binding protein</fullName>
    </submittedName>
</protein>